<feature type="transmembrane region" description="Helical" evidence="1">
    <location>
        <begin position="20"/>
        <end position="42"/>
    </location>
</feature>
<keyword evidence="1" id="KW-0472">Membrane</keyword>
<name>A0A2T6KEP1_9RHOB</name>
<evidence type="ECO:0000256" key="1">
    <source>
        <dbReference type="SAM" id="Phobius"/>
    </source>
</evidence>
<dbReference type="EMBL" id="QBUD01000007">
    <property type="protein sequence ID" value="PUB13596.1"/>
    <property type="molecule type" value="Genomic_DNA"/>
</dbReference>
<keyword evidence="1" id="KW-1133">Transmembrane helix</keyword>
<dbReference type="AlphaFoldDB" id="A0A2T6KEP1"/>
<protein>
    <submittedName>
        <fullName evidence="2">Uncharacterized protein</fullName>
    </submittedName>
</protein>
<evidence type="ECO:0000313" key="2">
    <source>
        <dbReference type="EMBL" id="PUB13596.1"/>
    </source>
</evidence>
<keyword evidence="3" id="KW-1185">Reference proteome</keyword>
<dbReference type="OrthoDB" id="159440at2"/>
<dbReference type="Proteomes" id="UP000244523">
    <property type="component" value="Unassembled WGS sequence"/>
</dbReference>
<accession>A0A2T6KEP1</accession>
<proteinExistence type="predicted"/>
<organism evidence="2 3">
    <name type="scientific">Yoonia sediminilitoris</name>
    <dbReference type="NCBI Taxonomy" id="1286148"/>
    <lineage>
        <taxon>Bacteria</taxon>
        <taxon>Pseudomonadati</taxon>
        <taxon>Pseudomonadota</taxon>
        <taxon>Alphaproteobacteria</taxon>
        <taxon>Rhodobacterales</taxon>
        <taxon>Paracoccaceae</taxon>
        <taxon>Yoonia</taxon>
    </lineage>
</organism>
<reference evidence="2 3" key="1">
    <citation type="submission" date="2018-04" db="EMBL/GenBank/DDBJ databases">
        <title>Genomic Encyclopedia of Archaeal and Bacterial Type Strains, Phase II (KMG-II): from individual species to whole genera.</title>
        <authorList>
            <person name="Goeker M."/>
        </authorList>
    </citation>
    <scope>NUCLEOTIDE SEQUENCE [LARGE SCALE GENOMIC DNA]</scope>
    <source>
        <strain evidence="2 3">DSM 29955</strain>
    </source>
</reference>
<keyword evidence="1" id="KW-0812">Transmembrane</keyword>
<evidence type="ECO:0000313" key="3">
    <source>
        <dbReference type="Proteomes" id="UP000244523"/>
    </source>
</evidence>
<dbReference type="RefSeq" id="WP_108386833.1">
    <property type="nucleotide sequence ID" value="NZ_QBUD01000007.1"/>
</dbReference>
<gene>
    <name evidence="2" type="ORF">C8N45_10755</name>
</gene>
<comment type="caution">
    <text evidence="2">The sequence shown here is derived from an EMBL/GenBank/DDBJ whole genome shotgun (WGS) entry which is preliminary data.</text>
</comment>
<sequence length="118" mass="13395">MLNSPHLLSFLRQHWQIVGVIALASAAALWFAISVLLDFIYFNDPKNQDIALKPWMTPRYIVMSYDLPPEVVAELLDLTPQQDRRVPMRDIAEKMGITLDELTEIVRAAAAAYRAGQQ</sequence>